<sequence>MSISFEKATLQHKEQVLSWLDKPYVQEFWDNSDAYRVDLDIFMKGRKIQSSYFDGIFD</sequence>
<protein>
    <submittedName>
        <fullName evidence="1">Uncharacterized protein</fullName>
    </submittedName>
</protein>
<gene>
    <name evidence="1" type="ORF">PSI22_13005</name>
</gene>
<dbReference type="Proteomes" id="UP001214757">
    <property type="component" value="Unassembled WGS sequence"/>
</dbReference>
<keyword evidence="2" id="KW-1185">Reference proteome</keyword>
<name>A0ABT5M6E9_9GAMM</name>
<evidence type="ECO:0000313" key="2">
    <source>
        <dbReference type="Proteomes" id="UP001214757"/>
    </source>
</evidence>
<comment type="caution">
    <text evidence="1">The sequence shown here is derived from an EMBL/GenBank/DDBJ whole genome shotgun (WGS) entry which is preliminary data.</text>
</comment>
<organism evidence="1 2">
    <name type="scientific">Xenorhabdus aichiensis</name>
    <dbReference type="NCBI Taxonomy" id="3025874"/>
    <lineage>
        <taxon>Bacteria</taxon>
        <taxon>Pseudomonadati</taxon>
        <taxon>Pseudomonadota</taxon>
        <taxon>Gammaproteobacteria</taxon>
        <taxon>Enterobacterales</taxon>
        <taxon>Morganellaceae</taxon>
        <taxon>Xenorhabdus</taxon>
    </lineage>
</organism>
<evidence type="ECO:0000313" key="1">
    <source>
        <dbReference type="EMBL" id="MDC9622528.1"/>
    </source>
</evidence>
<dbReference type="EMBL" id="JAQRFO010000027">
    <property type="protein sequence ID" value="MDC9622528.1"/>
    <property type="molecule type" value="Genomic_DNA"/>
</dbReference>
<proteinExistence type="predicted"/>
<reference evidence="1 2" key="1">
    <citation type="submission" date="2023-02" db="EMBL/GenBank/DDBJ databases">
        <title>Entomopathogenic bacteria.</title>
        <authorList>
            <person name="Machado R.A."/>
        </authorList>
    </citation>
    <scope>NUCLEOTIDE SEQUENCE [LARGE SCALE GENOMIC DNA]</scope>
    <source>
        <strain evidence="1 2">XENO-7</strain>
    </source>
</reference>
<dbReference type="RefSeq" id="WP_273580116.1">
    <property type="nucleotide sequence ID" value="NZ_JAQRFO010000027.1"/>
</dbReference>
<accession>A0ABT5M6E9</accession>